<name>A0A078ABI8_STYLE</name>
<dbReference type="Pfam" id="PF18054">
    <property type="entry name" value="CEL_III_C"/>
    <property type="match status" value="1"/>
</dbReference>
<dbReference type="Proteomes" id="UP000039865">
    <property type="component" value="Unassembled WGS sequence"/>
</dbReference>
<reference evidence="2 3" key="1">
    <citation type="submission" date="2014-06" db="EMBL/GenBank/DDBJ databases">
        <authorList>
            <person name="Swart Estienne"/>
        </authorList>
    </citation>
    <scope>NUCLEOTIDE SEQUENCE [LARGE SCALE GENOMIC DNA]</scope>
    <source>
        <strain evidence="2 3">130c</strain>
    </source>
</reference>
<protein>
    <submittedName>
        <fullName evidence="2">Development-specific protein s</fullName>
    </submittedName>
</protein>
<evidence type="ECO:0000259" key="1">
    <source>
        <dbReference type="Pfam" id="PF18054"/>
    </source>
</evidence>
<proteinExistence type="predicted"/>
<keyword evidence="3" id="KW-1185">Reference proteome</keyword>
<dbReference type="EMBL" id="CCKQ01008103">
    <property type="protein sequence ID" value="CDW79549.1"/>
    <property type="molecule type" value="Genomic_DNA"/>
</dbReference>
<feature type="domain" description="CEL-III C-terminal" evidence="1">
    <location>
        <begin position="68"/>
        <end position="207"/>
    </location>
</feature>
<sequence length="299" mass="32545">MVIPANVVVTIYNNNYQTGESLVLEGPKEISFEGSQLKKWNDNIESMVIKRAADFLKAAGEVDKLRGEWVKRFSTSNGKISSQLTIGITQETSETKSKTFGASLEAAASSGVSFLGSGAEITVTASASASMASEITSSLGTSRTTQSTVECDQASGRQSSLWQWRLRGTKGDKVLLSYDSEDYVCKYGSDYLTPPKCPLGSCSDTECRGSCTMIQQHSRIQLALSTGISKAACDQCSDNVAVFYEKDNFQGIQLQVSPQDKAYVLKNFKLDNKITSFKIGKNVRVVLCLDDSCEACWQQ</sequence>
<accession>A0A078ABI8</accession>
<dbReference type="InParanoid" id="A0A078ABI8"/>
<gene>
    <name evidence="2" type="primary">Contig253.g289</name>
    <name evidence="2" type="ORF">STYLEM_8539</name>
</gene>
<organism evidence="2 3">
    <name type="scientific">Stylonychia lemnae</name>
    <name type="common">Ciliate</name>
    <dbReference type="NCBI Taxonomy" id="5949"/>
    <lineage>
        <taxon>Eukaryota</taxon>
        <taxon>Sar</taxon>
        <taxon>Alveolata</taxon>
        <taxon>Ciliophora</taxon>
        <taxon>Intramacronucleata</taxon>
        <taxon>Spirotrichea</taxon>
        <taxon>Stichotrichia</taxon>
        <taxon>Sporadotrichida</taxon>
        <taxon>Oxytrichidae</taxon>
        <taxon>Stylonychinae</taxon>
        <taxon>Stylonychia</taxon>
    </lineage>
</organism>
<evidence type="ECO:0000313" key="2">
    <source>
        <dbReference type="EMBL" id="CDW79549.1"/>
    </source>
</evidence>
<dbReference type="InterPro" id="IPR041014">
    <property type="entry name" value="CEL_III_C"/>
</dbReference>
<dbReference type="Gene3D" id="2.60.20.10">
    <property type="entry name" value="Crystallins"/>
    <property type="match status" value="1"/>
</dbReference>
<dbReference type="AlphaFoldDB" id="A0A078ABI8"/>
<evidence type="ECO:0000313" key="3">
    <source>
        <dbReference type="Proteomes" id="UP000039865"/>
    </source>
</evidence>